<reference evidence="1" key="1">
    <citation type="submission" date="2024-06" db="EMBL/GenBank/DDBJ databases">
        <title>Caulobacter inopinatus, sp. nov.</title>
        <authorList>
            <person name="Donachie S.P."/>
        </authorList>
    </citation>
    <scope>NUCLEOTIDE SEQUENCE</scope>
    <source>
        <strain evidence="1">73W</strain>
    </source>
</reference>
<sequence>MIVSWGKRTFGGVEYDLCHLDPFTMQVTPKAPGSPTYNVRVTFTCHTFTREWCDTDAPDHKHQEGSEARAFCPIRYGHSQHLEQLIRNASVGKVRFNNQTPWVIPATIPGLDGPYAIYFNAIKARTPGLHVIVDVRSAHHKPTLNMRLPQVTFATVIGNTAAGKPIKRPK</sequence>
<accession>A0AB39KXE2</accession>
<dbReference type="EMBL" id="CP158375">
    <property type="protein sequence ID" value="XDO98450.1"/>
    <property type="molecule type" value="Genomic_DNA"/>
</dbReference>
<dbReference type="AlphaFoldDB" id="A0AB39KXE2"/>
<dbReference type="RefSeq" id="WP_369062325.1">
    <property type="nucleotide sequence ID" value="NZ_CP158375.1"/>
</dbReference>
<organism evidence="1">
    <name type="scientific">Caulobacter sp. 73W</name>
    <dbReference type="NCBI Taxonomy" id="3161137"/>
    <lineage>
        <taxon>Bacteria</taxon>
        <taxon>Pseudomonadati</taxon>
        <taxon>Pseudomonadota</taxon>
        <taxon>Alphaproteobacteria</taxon>
        <taxon>Caulobacterales</taxon>
        <taxon>Caulobacteraceae</taxon>
        <taxon>Caulobacter</taxon>
    </lineage>
</organism>
<name>A0AB39KXE2_9CAUL</name>
<gene>
    <name evidence="1" type="ORF">ABOZ73_08565</name>
</gene>
<evidence type="ECO:0000313" key="1">
    <source>
        <dbReference type="EMBL" id="XDO98450.1"/>
    </source>
</evidence>
<protein>
    <submittedName>
        <fullName evidence="1">Uncharacterized protein</fullName>
    </submittedName>
</protein>
<proteinExistence type="predicted"/>